<dbReference type="KEGG" id="lpy:FIV34_12110"/>
<dbReference type="PANTHER" id="PTHR47062">
    <property type="match status" value="1"/>
</dbReference>
<dbReference type="SUPFAM" id="SSF49764">
    <property type="entry name" value="HSP20-like chaperones"/>
    <property type="match status" value="1"/>
</dbReference>
<dbReference type="InterPro" id="IPR037913">
    <property type="entry name" value="ACD_IbpA/B"/>
</dbReference>
<dbReference type="Pfam" id="PF00011">
    <property type="entry name" value="HSP20"/>
    <property type="match status" value="1"/>
</dbReference>
<evidence type="ECO:0000313" key="7">
    <source>
        <dbReference type="Proteomes" id="UP000316093"/>
    </source>
</evidence>
<keyword evidence="7" id="KW-1185">Reference proteome</keyword>
<name>A0A4Y5Z3F8_9GAMM</name>
<keyword evidence="1" id="KW-0346">Stress response</keyword>
<evidence type="ECO:0000256" key="3">
    <source>
        <dbReference type="RuleBase" id="RU003616"/>
    </source>
</evidence>
<evidence type="ECO:0000259" key="5">
    <source>
        <dbReference type="PROSITE" id="PS01031"/>
    </source>
</evidence>
<comment type="similarity">
    <text evidence="2 3">Belongs to the small heat shock protein (HSP20) family.</text>
</comment>
<dbReference type="PANTHER" id="PTHR47062:SF1">
    <property type="entry name" value="SMALL HEAT SHOCK PROTEIN IBPA"/>
    <property type="match status" value="1"/>
</dbReference>
<feature type="region of interest" description="Disordered" evidence="4">
    <location>
        <begin position="131"/>
        <end position="153"/>
    </location>
</feature>
<dbReference type="OrthoDB" id="6871152at2"/>
<feature type="domain" description="SHSP" evidence="5">
    <location>
        <begin position="28"/>
        <end position="138"/>
    </location>
</feature>
<dbReference type="PROSITE" id="PS01031">
    <property type="entry name" value="SHSP"/>
    <property type="match status" value="1"/>
</dbReference>
<protein>
    <submittedName>
        <fullName evidence="6">Hsp20 family protein</fullName>
    </submittedName>
</protein>
<accession>A0A4Y5Z3F8</accession>
<dbReference type="InterPro" id="IPR008978">
    <property type="entry name" value="HSP20-like_chaperone"/>
</dbReference>
<evidence type="ECO:0000256" key="2">
    <source>
        <dbReference type="PROSITE-ProRule" id="PRU00285"/>
    </source>
</evidence>
<dbReference type="EMBL" id="CP041046">
    <property type="protein sequence ID" value="QDE39902.1"/>
    <property type="molecule type" value="Genomic_DNA"/>
</dbReference>
<dbReference type="RefSeq" id="WP_139983088.1">
    <property type="nucleotide sequence ID" value="NZ_CP041046.1"/>
</dbReference>
<evidence type="ECO:0000256" key="4">
    <source>
        <dbReference type="SAM" id="MobiDB-lite"/>
    </source>
</evidence>
<dbReference type="CDD" id="cd06470">
    <property type="entry name" value="ACD_IbpA-B_like"/>
    <property type="match status" value="1"/>
</dbReference>
<dbReference type="AlphaFoldDB" id="A0A4Y5Z3F8"/>
<dbReference type="InterPro" id="IPR002068">
    <property type="entry name" value="A-crystallin/Hsp20_dom"/>
</dbReference>
<reference evidence="6 7" key="1">
    <citation type="submission" date="2019-06" db="EMBL/GenBank/DDBJ databases">
        <title>A complete genome sequence for Luteibacter pinisoli MAH-14.</title>
        <authorList>
            <person name="Baltrus D.A."/>
        </authorList>
    </citation>
    <scope>NUCLEOTIDE SEQUENCE [LARGE SCALE GENOMIC DNA]</scope>
    <source>
        <strain evidence="6 7">MAH-14</strain>
    </source>
</reference>
<sequence>MRTLNLNPIFRANSGLDRVFDLIEAAAQRQGDDFPPFDSLRLSDNRFRLSIAVPGFRDDEVAVTQHKRELIVSGERKVDTEGEYLHQGIPARVFSRRFQLAEHTEVTGATLAHGLLSIELVRNVPDAEKPRTIPVSVSPDSAEPVRQVERNVA</sequence>
<proteinExistence type="inferred from homology"/>
<dbReference type="Gene3D" id="2.60.40.790">
    <property type="match status" value="1"/>
</dbReference>
<evidence type="ECO:0000256" key="1">
    <source>
        <dbReference type="ARBA" id="ARBA00023016"/>
    </source>
</evidence>
<gene>
    <name evidence="6" type="ORF">FIV34_12110</name>
</gene>
<organism evidence="6 7">
    <name type="scientific">Luteibacter pinisoli</name>
    <dbReference type="NCBI Taxonomy" id="2589080"/>
    <lineage>
        <taxon>Bacteria</taxon>
        <taxon>Pseudomonadati</taxon>
        <taxon>Pseudomonadota</taxon>
        <taxon>Gammaproteobacteria</taxon>
        <taxon>Lysobacterales</taxon>
        <taxon>Rhodanobacteraceae</taxon>
        <taxon>Luteibacter</taxon>
    </lineage>
</organism>
<evidence type="ECO:0000313" key="6">
    <source>
        <dbReference type="EMBL" id="QDE39902.1"/>
    </source>
</evidence>
<dbReference type="Proteomes" id="UP000316093">
    <property type="component" value="Chromosome"/>
</dbReference>